<sequence length="143" mass="13686">MTRERRVPAGGEPRTAGTAARSPAAAAAIGALVGVGVGLLVVLVAFAWVMALLHAAYSELGYLSTRDTAIGLVASVPVVAGIGAAAWLALRAADAPRPRAGAAAGLGAALLGLLTGPFSLVLSPCLAALVGAAVAGLGTAGPA</sequence>
<dbReference type="Proteomes" id="UP000253318">
    <property type="component" value="Unassembled WGS sequence"/>
</dbReference>
<dbReference type="EMBL" id="QEIN01000318">
    <property type="protein sequence ID" value="RCV49611.1"/>
    <property type="molecule type" value="Genomic_DNA"/>
</dbReference>
<feature type="transmembrane region" description="Helical" evidence="1">
    <location>
        <begin position="69"/>
        <end position="90"/>
    </location>
</feature>
<feature type="transmembrane region" description="Helical" evidence="1">
    <location>
        <begin position="24"/>
        <end position="57"/>
    </location>
</feature>
<feature type="transmembrane region" description="Helical" evidence="1">
    <location>
        <begin position="102"/>
        <end position="135"/>
    </location>
</feature>
<feature type="non-terminal residue" evidence="2">
    <location>
        <position position="143"/>
    </location>
</feature>
<gene>
    <name evidence="2" type="ORF">DEF24_25040</name>
</gene>
<protein>
    <submittedName>
        <fullName evidence="2">Uncharacterized protein</fullName>
    </submittedName>
</protein>
<keyword evidence="1" id="KW-0812">Transmembrane</keyword>
<keyword evidence="3" id="KW-1185">Reference proteome</keyword>
<name>A0A368SYN3_9ACTN</name>
<reference evidence="2 3" key="1">
    <citation type="submission" date="2018-04" db="EMBL/GenBank/DDBJ databases">
        <title>Novel actinobacteria from marine sediment.</title>
        <authorList>
            <person name="Ng Z.Y."/>
            <person name="Tan G.Y.A."/>
        </authorList>
    </citation>
    <scope>NUCLEOTIDE SEQUENCE [LARGE SCALE GENOMIC DNA]</scope>
    <source>
        <strain evidence="2 3">TPS81</strain>
    </source>
</reference>
<dbReference type="AlphaFoldDB" id="A0A368SYN3"/>
<evidence type="ECO:0000256" key="1">
    <source>
        <dbReference type="SAM" id="Phobius"/>
    </source>
</evidence>
<comment type="caution">
    <text evidence="2">The sequence shown here is derived from an EMBL/GenBank/DDBJ whole genome shotgun (WGS) entry which is preliminary data.</text>
</comment>
<evidence type="ECO:0000313" key="2">
    <source>
        <dbReference type="EMBL" id="RCV49611.1"/>
    </source>
</evidence>
<organism evidence="2 3">
    <name type="scientific">Marinitenerispora sediminis</name>
    <dbReference type="NCBI Taxonomy" id="1931232"/>
    <lineage>
        <taxon>Bacteria</taxon>
        <taxon>Bacillati</taxon>
        <taxon>Actinomycetota</taxon>
        <taxon>Actinomycetes</taxon>
        <taxon>Streptosporangiales</taxon>
        <taxon>Nocardiopsidaceae</taxon>
        <taxon>Marinitenerispora</taxon>
    </lineage>
</organism>
<keyword evidence="1" id="KW-0472">Membrane</keyword>
<accession>A0A368SYN3</accession>
<evidence type="ECO:0000313" key="3">
    <source>
        <dbReference type="Proteomes" id="UP000253318"/>
    </source>
</evidence>
<proteinExistence type="predicted"/>
<keyword evidence="1" id="KW-1133">Transmembrane helix</keyword>